<dbReference type="Pfam" id="PF03747">
    <property type="entry name" value="ADP_ribosyl_GH"/>
    <property type="match status" value="1"/>
</dbReference>
<evidence type="ECO:0008006" key="5">
    <source>
        <dbReference type="Google" id="ProtNLM"/>
    </source>
</evidence>
<protein>
    <recommendedName>
        <fullName evidence="5">ADP-ribosylglycohydrolase</fullName>
    </recommendedName>
</protein>
<dbReference type="AlphaFoldDB" id="A0AAN7U505"/>
<feature type="binding site" evidence="1">
    <location>
        <position position="361"/>
    </location>
    <ligand>
        <name>Mg(2+)</name>
        <dbReference type="ChEBI" id="CHEBI:18420"/>
        <label>1</label>
    </ligand>
</feature>
<reference evidence="3 4" key="1">
    <citation type="submission" date="2023-11" db="EMBL/GenBank/DDBJ databases">
        <title>Dfirmibasis_genome.</title>
        <authorList>
            <person name="Edelbroek B."/>
            <person name="Kjellin J."/>
            <person name="Jerlstrom-Hultqvist J."/>
            <person name="Soderbom F."/>
        </authorList>
    </citation>
    <scope>NUCLEOTIDE SEQUENCE [LARGE SCALE GENOMIC DNA]</scope>
    <source>
        <strain evidence="3 4">TNS-C-14</strain>
    </source>
</reference>
<comment type="caution">
    <text evidence="3">The sequence shown here is derived from an EMBL/GenBank/DDBJ whole genome shotgun (WGS) entry which is preliminary data.</text>
</comment>
<dbReference type="InterPro" id="IPR036705">
    <property type="entry name" value="Ribosyl_crysJ1_sf"/>
</dbReference>
<feature type="binding site" evidence="1">
    <location>
        <position position="359"/>
    </location>
    <ligand>
        <name>Mg(2+)</name>
        <dbReference type="ChEBI" id="CHEBI:18420"/>
        <label>1</label>
    </ligand>
</feature>
<dbReference type="PANTHER" id="PTHR16222:SF28">
    <property type="entry name" value="ADP-RIBOSYLGLYCOHYDROLASE"/>
    <property type="match status" value="1"/>
</dbReference>
<name>A0AAN7U505_9MYCE</name>
<accession>A0AAN7U505</accession>
<feature type="compositionally biased region" description="Polar residues" evidence="2">
    <location>
        <begin position="453"/>
        <end position="467"/>
    </location>
</feature>
<dbReference type="InterPro" id="IPR005502">
    <property type="entry name" value="Ribosyl_crysJ1"/>
</dbReference>
<organism evidence="3 4">
    <name type="scientific">Dictyostelium firmibasis</name>
    <dbReference type="NCBI Taxonomy" id="79012"/>
    <lineage>
        <taxon>Eukaryota</taxon>
        <taxon>Amoebozoa</taxon>
        <taxon>Evosea</taxon>
        <taxon>Eumycetozoa</taxon>
        <taxon>Dictyostelia</taxon>
        <taxon>Dictyosteliales</taxon>
        <taxon>Dictyosteliaceae</taxon>
        <taxon>Dictyostelium</taxon>
    </lineage>
</organism>
<feature type="region of interest" description="Disordered" evidence="2">
    <location>
        <begin position="440"/>
        <end position="467"/>
    </location>
</feature>
<keyword evidence="1" id="KW-0460">Magnesium</keyword>
<dbReference type="EMBL" id="JAVFKY010000002">
    <property type="protein sequence ID" value="KAK5581351.1"/>
    <property type="molecule type" value="Genomic_DNA"/>
</dbReference>
<dbReference type="Proteomes" id="UP001344447">
    <property type="component" value="Unassembled WGS sequence"/>
</dbReference>
<comment type="cofactor">
    <cofactor evidence="1">
        <name>Mg(2+)</name>
        <dbReference type="ChEBI" id="CHEBI:18420"/>
    </cofactor>
    <text evidence="1">Binds 2 magnesium ions per subunit.</text>
</comment>
<keyword evidence="4" id="KW-1185">Reference proteome</keyword>
<evidence type="ECO:0000256" key="2">
    <source>
        <dbReference type="SAM" id="MobiDB-lite"/>
    </source>
</evidence>
<feature type="binding site" evidence="1">
    <location>
        <position position="93"/>
    </location>
    <ligand>
        <name>Mg(2+)</name>
        <dbReference type="ChEBI" id="CHEBI:18420"/>
        <label>1</label>
    </ligand>
</feature>
<evidence type="ECO:0000313" key="4">
    <source>
        <dbReference type="Proteomes" id="UP001344447"/>
    </source>
</evidence>
<dbReference type="GO" id="GO:0046872">
    <property type="term" value="F:metal ion binding"/>
    <property type="evidence" value="ECO:0007669"/>
    <property type="project" value="UniProtKB-KW"/>
</dbReference>
<dbReference type="SUPFAM" id="SSF101478">
    <property type="entry name" value="ADP-ribosylglycohydrolase"/>
    <property type="match status" value="1"/>
</dbReference>
<proteinExistence type="predicted"/>
<evidence type="ECO:0000313" key="3">
    <source>
        <dbReference type="EMBL" id="KAK5581351.1"/>
    </source>
</evidence>
<feature type="binding site" evidence="1">
    <location>
        <position position="91"/>
    </location>
    <ligand>
        <name>Mg(2+)</name>
        <dbReference type="ChEBI" id="CHEBI:18420"/>
        <label>1</label>
    </ligand>
</feature>
<sequence>MSFQNKDNLKNIEKPKYEIKGLTDNKETKRYINNLLGMIYGNCLGDAYGLSTEFLNKEKIKELYPKKDEFIEFPGYITNRHNSRWDKGDWTDDSDQMILIMQSFLNNKDSTDCNKIDPLEFSKLLKNWVENGFQELSDQCGMGLGQTVGSVVFNQHFSENPTIVSKYVWLDHKKSMAANGSLMRTSIISAMDFLNEKTVLENTIDCCRITHYDSRCIVSCIVFTHMLSTILKYQFNNNDNDDDEEDNHIKILEDLVKKIDQNGLYESIAEFHFNSNKMVDENLKEDYLKQFNVYVRAKEWDDLALDDSSSIGYVYKCLGSSILTIRKYLQYYKDKKTIDKTPSYLFRKVMDELIREGGDSDTNGAVAGALLGCIIGYSNLPKDMLLEMPNKSWLDVQVVDFINLVNKRIENDQVKPFTVDKKNFDKLNLSYLDEIDSNPNTDFLKPKSKNQKKSNLNEQTNENCIIQ</sequence>
<dbReference type="InterPro" id="IPR050792">
    <property type="entry name" value="ADP-ribosylglycohydrolase"/>
</dbReference>
<gene>
    <name evidence="3" type="ORF">RB653_001383</name>
</gene>
<feature type="binding site" evidence="1">
    <location>
        <position position="92"/>
    </location>
    <ligand>
        <name>Mg(2+)</name>
        <dbReference type="ChEBI" id="CHEBI:18420"/>
        <label>1</label>
    </ligand>
</feature>
<dbReference type="PANTHER" id="PTHR16222">
    <property type="entry name" value="ADP-RIBOSYLGLYCOHYDROLASE"/>
    <property type="match status" value="1"/>
</dbReference>
<evidence type="ECO:0000256" key="1">
    <source>
        <dbReference type="PIRSR" id="PIRSR605502-1"/>
    </source>
</evidence>
<dbReference type="Gene3D" id="1.10.4080.10">
    <property type="entry name" value="ADP-ribosylation/Crystallin J1"/>
    <property type="match status" value="1"/>
</dbReference>
<keyword evidence="1" id="KW-0479">Metal-binding</keyword>
<feature type="binding site" evidence="1">
    <location>
        <position position="362"/>
    </location>
    <ligand>
        <name>Mg(2+)</name>
        <dbReference type="ChEBI" id="CHEBI:18420"/>
        <label>1</label>
    </ligand>
</feature>